<organism evidence="4 5">
    <name type="scientific">Streptomyces polychromogenes</name>
    <dbReference type="NCBI Taxonomy" id="67342"/>
    <lineage>
        <taxon>Bacteria</taxon>
        <taxon>Bacillati</taxon>
        <taxon>Actinomycetota</taxon>
        <taxon>Actinomycetes</taxon>
        <taxon>Kitasatosporales</taxon>
        <taxon>Streptomycetaceae</taxon>
        <taxon>Streptomyces</taxon>
    </lineage>
</organism>
<proteinExistence type="predicted"/>
<protein>
    <recommendedName>
        <fullName evidence="3">eCIS core domain-containing protein</fullName>
    </recommendedName>
</protein>
<feature type="coiled-coil region" evidence="1">
    <location>
        <begin position="634"/>
        <end position="668"/>
    </location>
</feature>
<dbReference type="Pfam" id="PF13699">
    <property type="entry name" value="eCIS_core"/>
    <property type="match status" value="1"/>
</dbReference>
<feature type="region of interest" description="Disordered" evidence="2">
    <location>
        <begin position="282"/>
        <end position="304"/>
    </location>
</feature>
<dbReference type="EMBL" id="BAAABV010000021">
    <property type="protein sequence ID" value="GAA0299674.1"/>
    <property type="molecule type" value="Genomic_DNA"/>
</dbReference>
<reference evidence="4 5" key="1">
    <citation type="journal article" date="2019" name="Int. J. Syst. Evol. Microbiol.">
        <title>The Global Catalogue of Microorganisms (GCM) 10K type strain sequencing project: providing services to taxonomists for standard genome sequencing and annotation.</title>
        <authorList>
            <consortium name="The Broad Institute Genomics Platform"/>
            <consortium name="The Broad Institute Genome Sequencing Center for Infectious Disease"/>
            <person name="Wu L."/>
            <person name="Ma J."/>
        </authorList>
    </citation>
    <scope>NUCLEOTIDE SEQUENCE [LARGE SCALE GENOMIC DNA]</scope>
    <source>
        <strain evidence="4 5">JCM 4505</strain>
    </source>
</reference>
<evidence type="ECO:0000259" key="3">
    <source>
        <dbReference type="Pfam" id="PF13699"/>
    </source>
</evidence>
<dbReference type="RefSeq" id="WP_344161852.1">
    <property type="nucleotide sequence ID" value="NZ_BAAABV010000021.1"/>
</dbReference>
<comment type="caution">
    <text evidence="4">The sequence shown here is derived from an EMBL/GenBank/DDBJ whole genome shotgun (WGS) entry which is preliminary data.</text>
</comment>
<accession>A0ABN0VGP8</accession>
<name>A0ABN0VGP8_9ACTN</name>
<evidence type="ECO:0000313" key="5">
    <source>
        <dbReference type="Proteomes" id="UP001501867"/>
    </source>
</evidence>
<evidence type="ECO:0000313" key="4">
    <source>
        <dbReference type="EMBL" id="GAA0299674.1"/>
    </source>
</evidence>
<dbReference type="InterPro" id="IPR025295">
    <property type="entry name" value="eCIS_core_dom"/>
</dbReference>
<dbReference type="Proteomes" id="UP001501867">
    <property type="component" value="Unassembled WGS sequence"/>
</dbReference>
<feature type="compositionally biased region" description="Polar residues" evidence="2">
    <location>
        <begin position="23"/>
        <end position="36"/>
    </location>
</feature>
<feature type="domain" description="eCIS core" evidence="3">
    <location>
        <begin position="90"/>
        <end position="161"/>
    </location>
</feature>
<keyword evidence="5" id="KW-1185">Reference proteome</keyword>
<keyword evidence="1" id="KW-0175">Coiled coil</keyword>
<evidence type="ECO:0000256" key="2">
    <source>
        <dbReference type="SAM" id="MobiDB-lite"/>
    </source>
</evidence>
<feature type="region of interest" description="Disordered" evidence="2">
    <location>
        <begin position="1"/>
        <end position="36"/>
    </location>
</feature>
<gene>
    <name evidence="4" type="ORF">GCM10010302_42800</name>
</gene>
<evidence type="ECO:0000256" key="1">
    <source>
        <dbReference type="SAM" id="Coils"/>
    </source>
</evidence>
<feature type="region of interest" description="Disordered" evidence="2">
    <location>
        <begin position="194"/>
        <end position="218"/>
    </location>
</feature>
<sequence length="706" mass="77120">MISAKDKNSTAKGDPVPLRRTASPASTSEAGLRGLQTTAGNAVVAQLLRRAGHQWAQDRHEHSDGCGHQADAPVVQRSTAHGVLRQPGRPLDDTTRAEMESRLGADFSDVRLHTDSAAKRSAAELGARAFTSGSHVVIGEGGGDKHTLAHELTHVIQQRQGAVAGTDNGAGLRVSDPSDRFERAAEANARAVMGRPVPAPSNDVQRTGAPAQPDAPTAPLQRAVVVGTRMYSNSHPQAHEKDPDPLWKQLETWVQNEPAGRQSEFRKHQAALKKQLNKWVDDQGAGEKNTPGGPGGHHPVYGRKIRNHSFPDVEQLYRSLLGWVVQKPGRHREKELAHEVKGNDEIEVHLDILLTRVSRWIAGLAAKPIDPARHQQIIQELRTGLVNQREYGTYRTHFDVTAAARNPAVKTGINGNMLAVLQRPEKYAMRDKVVVLHDVMEYFLAARHGARTAGSGLLDAPTPDQKRGTSKVDLFGSRIATVPSKGMHVDRNVGFITRDERDPTTVLARDYQVPVWVGQSETTARMMNFGAVAGGDSAELGAAAWALFAFWRLDYDHTVQWGYHTLHEVLDIANNFGVPYNLLQPELGLRGYRSGGLLGNLRGWHAHMEDEVDKLGKPVEDHDKRAIGGGFPPLTGALAQLERMVTELARLSAEVHDAEQNGRHEERQGALREFALLCQQAIRLYQSICGSLQTAPPPAVGTRPGP</sequence>